<dbReference type="GO" id="GO:0043565">
    <property type="term" value="F:sequence-specific DNA binding"/>
    <property type="evidence" value="ECO:0007669"/>
    <property type="project" value="InterPro"/>
</dbReference>
<dbReference type="PANTHER" id="PTHR43280:SF28">
    <property type="entry name" value="HTH-TYPE TRANSCRIPTIONAL ACTIVATOR RHAS"/>
    <property type="match status" value="1"/>
</dbReference>
<dbReference type="Gene3D" id="1.10.10.60">
    <property type="entry name" value="Homeodomain-like"/>
    <property type="match status" value="1"/>
</dbReference>
<feature type="domain" description="HTH araC/xylS-type" evidence="4">
    <location>
        <begin position="202"/>
        <end position="281"/>
    </location>
</feature>
<dbReference type="SUPFAM" id="SSF46689">
    <property type="entry name" value="Homeodomain-like"/>
    <property type="match status" value="1"/>
</dbReference>
<accession>A0A1J7CKH2</accession>
<keyword evidence="6" id="KW-1185">Reference proteome</keyword>
<comment type="caution">
    <text evidence="5">The sequence shown here is derived from an EMBL/GenBank/DDBJ whole genome shotgun (WGS) entry which is preliminary data.</text>
</comment>
<dbReference type="EMBL" id="MLFK01000010">
    <property type="protein sequence ID" value="OIV40138.1"/>
    <property type="molecule type" value="Genomic_DNA"/>
</dbReference>
<dbReference type="Pfam" id="PF12833">
    <property type="entry name" value="HTH_18"/>
    <property type="match status" value="1"/>
</dbReference>
<evidence type="ECO:0000256" key="1">
    <source>
        <dbReference type="ARBA" id="ARBA00023015"/>
    </source>
</evidence>
<dbReference type="InterPro" id="IPR020449">
    <property type="entry name" value="Tscrpt_reg_AraC-type_HTH"/>
</dbReference>
<dbReference type="InterPro" id="IPR018060">
    <property type="entry name" value="HTH_AraC"/>
</dbReference>
<dbReference type="AlphaFoldDB" id="A0A1J7CKH2"/>
<organism evidence="5 6">
    <name type="scientific">Flavobacterium johnsoniae</name>
    <name type="common">Cytophaga johnsonae</name>
    <dbReference type="NCBI Taxonomy" id="986"/>
    <lineage>
        <taxon>Bacteria</taxon>
        <taxon>Pseudomonadati</taxon>
        <taxon>Bacteroidota</taxon>
        <taxon>Flavobacteriia</taxon>
        <taxon>Flavobacteriales</taxon>
        <taxon>Flavobacteriaceae</taxon>
        <taxon>Flavobacterium</taxon>
    </lineage>
</organism>
<proteinExistence type="predicted"/>
<sequence length="284" mass="32526">MQLKKIPIYNQSPEAVGGIFAAYHSADDFANFDKRLEVHRDDFFIFFVLTKGQAAIQCDMVDIQINAINVLMIKPLQVHHGQDGSPDAAGYYIGIAPFLIPNNCIEIFQNLEISEQLNVIDSEYKEELLDTIFLLHRSFKGSNPNKGQIINGLFNALIYNLASIYSGSKNQTKEIKNQSGLIYANFKKLISDRTFLESPSYFAKKLNITTSHLNDCVNASSGKSVTYWLQNAMITEAQRLLYYTENEVKEIAFTLGFQDHTYFSRLFKKITKETPLEFRRKFRE</sequence>
<dbReference type="PANTHER" id="PTHR43280">
    <property type="entry name" value="ARAC-FAMILY TRANSCRIPTIONAL REGULATOR"/>
    <property type="match status" value="1"/>
</dbReference>
<protein>
    <recommendedName>
        <fullName evidence="4">HTH araC/xylS-type domain-containing protein</fullName>
    </recommendedName>
</protein>
<evidence type="ECO:0000259" key="4">
    <source>
        <dbReference type="PROSITE" id="PS01124"/>
    </source>
</evidence>
<name>A0A1J7CKH2_FLAJO</name>
<dbReference type="GO" id="GO:0003700">
    <property type="term" value="F:DNA-binding transcription factor activity"/>
    <property type="evidence" value="ECO:0007669"/>
    <property type="project" value="InterPro"/>
</dbReference>
<evidence type="ECO:0000313" key="5">
    <source>
        <dbReference type="EMBL" id="OIV40138.1"/>
    </source>
</evidence>
<evidence type="ECO:0000313" key="6">
    <source>
        <dbReference type="Proteomes" id="UP000182826"/>
    </source>
</evidence>
<keyword evidence="1" id="KW-0805">Transcription regulation</keyword>
<gene>
    <name evidence="5" type="ORF">BKM63_19505</name>
</gene>
<reference evidence="5 6" key="1">
    <citation type="submission" date="2016-10" db="EMBL/GenBank/DDBJ databases">
        <title>Draft Genome Sequence of Rhizobacteria Flavobacterium johnsoniae CI04.</title>
        <authorList>
            <person name="Bravo J.I."/>
            <person name="Lozano G.L."/>
            <person name="Handelsman J."/>
        </authorList>
    </citation>
    <scope>NUCLEOTIDE SEQUENCE [LARGE SCALE GENOMIC DNA]</scope>
    <source>
        <strain evidence="5 6">CI04</strain>
    </source>
</reference>
<evidence type="ECO:0000256" key="3">
    <source>
        <dbReference type="ARBA" id="ARBA00023163"/>
    </source>
</evidence>
<evidence type="ECO:0000256" key="2">
    <source>
        <dbReference type="ARBA" id="ARBA00023125"/>
    </source>
</evidence>
<dbReference type="SUPFAM" id="SSF51215">
    <property type="entry name" value="Regulatory protein AraC"/>
    <property type="match status" value="1"/>
</dbReference>
<dbReference type="PRINTS" id="PR00032">
    <property type="entry name" value="HTHARAC"/>
</dbReference>
<keyword evidence="2" id="KW-0238">DNA-binding</keyword>
<dbReference type="SMART" id="SM00342">
    <property type="entry name" value="HTH_ARAC"/>
    <property type="match status" value="1"/>
</dbReference>
<dbReference type="InterPro" id="IPR037923">
    <property type="entry name" value="HTH-like"/>
</dbReference>
<dbReference type="Proteomes" id="UP000182826">
    <property type="component" value="Unassembled WGS sequence"/>
</dbReference>
<keyword evidence="3" id="KW-0804">Transcription</keyword>
<dbReference type="InterPro" id="IPR009057">
    <property type="entry name" value="Homeodomain-like_sf"/>
</dbReference>
<dbReference type="PROSITE" id="PS01124">
    <property type="entry name" value="HTH_ARAC_FAMILY_2"/>
    <property type="match status" value="1"/>
</dbReference>